<organism evidence="2 3">
    <name type="scientific">Clostridium tarantellae</name>
    <dbReference type="NCBI Taxonomy" id="39493"/>
    <lineage>
        <taxon>Bacteria</taxon>
        <taxon>Bacillati</taxon>
        <taxon>Bacillota</taxon>
        <taxon>Clostridia</taxon>
        <taxon>Eubacteriales</taxon>
        <taxon>Clostridiaceae</taxon>
        <taxon>Clostridium</taxon>
    </lineage>
</organism>
<keyword evidence="1" id="KW-0812">Transmembrane</keyword>
<protein>
    <submittedName>
        <fullName evidence="2">Uncharacterized protein</fullName>
    </submittedName>
</protein>
<keyword evidence="1" id="KW-0472">Membrane</keyword>
<evidence type="ECO:0000313" key="2">
    <source>
        <dbReference type="EMBL" id="MPQ45046.1"/>
    </source>
</evidence>
<name>A0A6I1MNH2_9CLOT</name>
<dbReference type="RefSeq" id="WP_152892018.1">
    <property type="nucleotide sequence ID" value="NZ_WHJC01000410.1"/>
</dbReference>
<evidence type="ECO:0000313" key="3">
    <source>
        <dbReference type="Proteomes" id="UP000430345"/>
    </source>
</evidence>
<comment type="caution">
    <text evidence="2">The sequence shown here is derived from an EMBL/GenBank/DDBJ whole genome shotgun (WGS) entry which is preliminary data.</text>
</comment>
<dbReference type="OrthoDB" id="9773956at2"/>
<dbReference type="EMBL" id="WHJC01000410">
    <property type="protein sequence ID" value="MPQ45046.1"/>
    <property type="molecule type" value="Genomic_DNA"/>
</dbReference>
<evidence type="ECO:0000256" key="1">
    <source>
        <dbReference type="SAM" id="Phobius"/>
    </source>
</evidence>
<reference evidence="2 3" key="1">
    <citation type="submission" date="2019-10" db="EMBL/GenBank/DDBJ databases">
        <title>The Genome Sequence of Clostridium tarantellae Isolated from Fish Brain.</title>
        <authorList>
            <person name="Bano L."/>
            <person name="Kiel M."/>
            <person name="Sales G."/>
            <person name="Doxey A.C."/>
            <person name="Mansfield M.J."/>
            <person name="Schiavone M."/>
            <person name="Rossetto O."/>
            <person name="Pirazzini M."/>
            <person name="Dobrindt U."/>
            <person name="Montecucco C."/>
        </authorList>
    </citation>
    <scope>NUCLEOTIDE SEQUENCE [LARGE SCALE GENOMIC DNA]</scope>
    <source>
        <strain evidence="2 3">DSM 3997</strain>
    </source>
</reference>
<dbReference type="Proteomes" id="UP000430345">
    <property type="component" value="Unassembled WGS sequence"/>
</dbReference>
<keyword evidence="3" id="KW-1185">Reference proteome</keyword>
<gene>
    <name evidence="2" type="ORF">GBZ86_15085</name>
</gene>
<sequence>MDNLTIISLVITVISIILCIIIVSINNYYTKKTMKKLYNMMDCAIKGEFTENTFDESLLSALESKVNRYLKQDYLSQKNILEERDKIKTLISDISHQSELLST</sequence>
<keyword evidence="1" id="KW-1133">Transmembrane helix</keyword>
<proteinExistence type="predicted"/>
<feature type="transmembrane region" description="Helical" evidence="1">
    <location>
        <begin position="6"/>
        <end position="29"/>
    </location>
</feature>
<dbReference type="AlphaFoldDB" id="A0A6I1MNH2"/>
<accession>A0A6I1MNH2</accession>